<dbReference type="PANTHER" id="PTHR43280">
    <property type="entry name" value="ARAC-FAMILY TRANSCRIPTIONAL REGULATOR"/>
    <property type="match status" value="1"/>
</dbReference>
<dbReference type="PROSITE" id="PS00041">
    <property type="entry name" value="HTH_ARAC_FAMILY_1"/>
    <property type="match status" value="1"/>
</dbReference>
<gene>
    <name evidence="5" type="ORF">D6B99_08035</name>
</gene>
<dbReference type="AlphaFoldDB" id="A0A386HPQ3"/>
<evidence type="ECO:0000259" key="4">
    <source>
        <dbReference type="PROSITE" id="PS01124"/>
    </source>
</evidence>
<keyword evidence="3" id="KW-0804">Transcription</keyword>
<dbReference type="Proteomes" id="UP000266118">
    <property type="component" value="Chromosome"/>
</dbReference>
<sequence>MDANSSAISRFKAQANKFSGILSKGLGKTTGRLIKELIYGIQACKDIKISNIARSLQEDIKLIKTEDRLCRNLAAEDFSNHINEQIIRLGDDKITDEMVIAIDLSDPNFDVEMICRKIAMSHTALYKKVKSITGLTINEIVKNVRLKRAAALLAENNYTVYEVADMVGYNDSKYFSREFKKKFGISPKDSKKRPD</sequence>
<dbReference type="RefSeq" id="WP_119986806.1">
    <property type="nucleotide sequence ID" value="NZ_CP032489.1"/>
</dbReference>
<dbReference type="GO" id="GO:0003700">
    <property type="term" value="F:DNA-binding transcription factor activity"/>
    <property type="evidence" value="ECO:0007669"/>
    <property type="project" value="InterPro"/>
</dbReference>
<dbReference type="EMBL" id="CP032489">
    <property type="protein sequence ID" value="AYD47556.1"/>
    <property type="molecule type" value="Genomic_DNA"/>
</dbReference>
<feature type="domain" description="HTH araC/xylS-type" evidence="4">
    <location>
        <begin position="100"/>
        <end position="193"/>
    </location>
</feature>
<dbReference type="PROSITE" id="PS01124">
    <property type="entry name" value="HTH_ARAC_FAMILY_2"/>
    <property type="match status" value="1"/>
</dbReference>
<keyword evidence="1" id="KW-0805">Transcription regulation</keyword>
<protein>
    <submittedName>
        <fullName evidence="5">AraC family transcriptional regulator</fullName>
    </submittedName>
</protein>
<dbReference type="Gene3D" id="1.10.10.60">
    <property type="entry name" value="Homeodomain-like"/>
    <property type="match status" value="1"/>
</dbReference>
<evidence type="ECO:0000256" key="3">
    <source>
        <dbReference type="ARBA" id="ARBA00023163"/>
    </source>
</evidence>
<dbReference type="OrthoDB" id="135231at2"/>
<evidence type="ECO:0000313" key="5">
    <source>
        <dbReference type="EMBL" id="AYD47556.1"/>
    </source>
</evidence>
<dbReference type="GO" id="GO:0043565">
    <property type="term" value="F:sequence-specific DNA binding"/>
    <property type="evidence" value="ECO:0007669"/>
    <property type="project" value="InterPro"/>
</dbReference>
<dbReference type="InterPro" id="IPR018062">
    <property type="entry name" value="HTH_AraC-typ_CS"/>
</dbReference>
<keyword evidence="6" id="KW-1185">Reference proteome</keyword>
<dbReference type="InterPro" id="IPR009057">
    <property type="entry name" value="Homeodomain-like_sf"/>
</dbReference>
<dbReference type="Pfam" id="PF12833">
    <property type="entry name" value="HTH_18"/>
    <property type="match status" value="1"/>
</dbReference>
<dbReference type="PANTHER" id="PTHR43280:SF2">
    <property type="entry name" value="HTH-TYPE TRANSCRIPTIONAL REGULATOR EXSA"/>
    <property type="match status" value="1"/>
</dbReference>
<dbReference type="SMART" id="SM00342">
    <property type="entry name" value="HTH_ARAC"/>
    <property type="match status" value="1"/>
</dbReference>
<dbReference type="InterPro" id="IPR018060">
    <property type="entry name" value="HTH_AraC"/>
</dbReference>
<name>A0A386HPQ3_9BACT</name>
<evidence type="ECO:0000256" key="2">
    <source>
        <dbReference type="ARBA" id="ARBA00023125"/>
    </source>
</evidence>
<evidence type="ECO:0000313" key="6">
    <source>
        <dbReference type="Proteomes" id="UP000266118"/>
    </source>
</evidence>
<reference evidence="5 6" key="1">
    <citation type="submission" date="2018-09" db="EMBL/GenBank/DDBJ databases">
        <title>Arachidicoccus sp. nov., a bacterium isolated from soil.</title>
        <authorList>
            <person name="Weon H.-Y."/>
            <person name="Kwon S.-W."/>
            <person name="Lee S.A."/>
        </authorList>
    </citation>
    <scope>NUCLEOTIDE SEQUENCE [LARGE SCALE GENOMIC DNA]</scope>
    <source>
        <strain evidence="5 6">KIS59-12</strain>
    </source>
</reference>
<organism evidence="5 6">
    <name type="scientific">Arachidicoccus soli</name>
    <dbReference type="NCBI Taxonomy" id="2341117"/>
    <lineage>
        <taxon>Bacteria</taxon>
        <taxon>Pseudomonadati</taxon>
        <taxon>Bacteroidota</taxon>
        <taxon>Chitinophagia</taxon>
        <taxon>Chitinophagales</taxon>
        <taxon>Chitinophagaceae</taxon>
        <taxon>Arachidicoccus</taxon>
    </lineage>
</organism>
<keyword evidence="2" id="KW-0238">DNA-binding</keyword>
<dbReference type="KEGG" id="ark:D6B99_08035"/>
<dbReference type="InterPro" id="IPR020449">
    <property type="entry name" value="Tscrpt_reg_AraC-type_HTH"/>
</dbReference>
<proteinExistence type="predicted"/>
<dbReference type="SUPFAM" id="SSF46689">
    <property type="entry name" value="Homeodomain-like"/>
    <property type="match status" value="1"/>
</dbReference>
<dbReference type="PRINTS" id="PR00032">
    <property type="entry name" value="HTHARAC"/>
</dbReference>
<evidence type="ECO:0000256" key="1">
    <source>
        <dbReference type="ARBA" id="ARBA00023015"/>
    </source>
</evidence>
<accession>A0A386HPQ3</accession>